<evidence type="ECO:0000256" key="1">
    <source>
        <dbReference type="SAM" id="MobiDB-lite"/>
    </source>
</evidence>
<evidence type="ECO:0000313" key="5">
    <source>
        <dbReference type="Proteomes" id="UP001609175"/>
    </source>
</evidence>
<feature type="domain" description="DUF8017" evidence="3">
    <location>
        <begin position="123"/>
        <end position="291"/>
    </location>
</feature>
<feature type="compositionally biased region" description="Low complexity" evidence="1">
    <location>
        <begin position="94"/>
        <end position="112"/>
    </location>
</feature>
<comment type="caution">
    <text evidence="4">The sequence shown here is derived from an EMBL/GenBank/DDBJ whole genome shotgun (WGS) entry which is preliminary data.</text>
</comment>
<keyword evidence="2" id="KW-1133">Transmembrane helix</keyword>
<dbReference type="InterPro" id="IPR058330">
    <property type="entry name" value="DUF8017"/>
</dbReference>
<feature type="region of interest" description="Disordered" evidence="1">
    <location>
        <begin position="1"/>
        <end position="38"/>
    </location>
</feature>
<name>A0ABW7JPL8_9NOCA</name>
<feature type="transmembrane region" description="Helical" evidence="2">
    <location>
        <begin position="62"/>
        <end position="83"/>
    </location>
</feature>
<evidence type="ECO:0000259" key="3">
    <source>
        <dbReference type="Pfam" id="PF26056"/>
    </source>
</evidence>
<protein>
    <recommendedName>
        <fullName evidence="3">DUF8017 domain-containing protein</fullName>
    </recommendedName>
</protein>
<keyword evidence="2" id="KW-0812">Transmembrane</keyword>
<proteinExistence type="predicted"/>
<evidence type="ECO:0000256" key="2">
    <source>
        <dbReference type="SAM" id="Phobius"/>
    </source>
</evidence>
<gene>
    <name evidence="4" type="ORF">ACHIPZ_09930</name>
</gene>
<feature type="compositionally biased region" description="Basic and acidic residues" evidence="1">
    <location>
        <begin position="1"/>
        <end position="10"/>
    </location>
</feature>
<dbReference type="Pfam" id="PF26056">
    <property type="entry name" value="DUF8017"/>
    <property type="match status" value="1"/>
</dbReference>
<dbReference type="Proteomes" id="UP001609175">
    <property type="component" value="Unassembled WGS sequence"/>
</dbReference>
<dbReference type="RefSeq" id="WP_395114013.1">
    <property type="nucleotide sequence ID" value="NZ_JBIMSO010000041.1"/>
</dbReference>
<dbReference type="EMBL" id="JBIMSO010000041">
    <property type="protein sequence ID" value="MFH5208514.1"/>
    <property type="molecule type" value="Genomic_DNA"/>
</dbReference>
<accession>A0ABW7JPL8</accession>
<keyword evidence="2" id="KW-0472">Membrane</keyword>
<sequence length="294" mass="30222">MSGDTADDRSSSTPENAWGPPPDWVHEPPMGPPTNPTTVYPNGMPPRAQYFPPPPPPRRNTALIAAGVAVVALLTAVLVLVIVTRGSSDSGTPTAGEVSAESATATTRAAPKTTHKGDLPAPAPVIDGYQSVFVPSRGVAYDVPADWDVASQGTIGGTNGVIGKGVADYDDGYCGNWVKAMSVLITAGQPDPTAAAIEVGRRASSGYNSPDIKSSPAVPFQSRDGQSTGVFIETSGSLTSTESCAPPRFSVFTFAVPNGPDTDLMVIVADRGVPGELTADDAKTIFSSIRKPTG</sequence>
<evidence type="ECO:0000313" key="4">
    <source>
        <dbReference type="EMBL" id="MFH5208514.1"/>
    </source>
</evidence>
<feature type="compositionally biased region" description="Pro residues" evidence="1">
    <location>
        <begin position="19"/>
        <end position="35"/>
    </location>
</feature>
<feature type="region of interest" description="Disordered" evidence="1">
    <location>
        <begin position="205"/>
        <end position="224"/>
    </location>
</feature>
<organism evidence="4 5">
    <name type="scientific">Antrihabitans spumae</name>
    <dbReference type="NCBI Taxonomy" id="3373370"/>
    <lineage>
        <taxon>Bacteria</taxon>
        <taxon>Bacillati</taxon>
        <taxon>Actinomycetota</taxon>
        <taxon>Actinomycetes</taxon>
        <taxon>Mycobacteriales</taxon>
        <taxon>Nocardiaceae</taxon>
        <taxon>Antrihabitans</taxon>
    </lineage>
</organism>
<reference evidence="4 5" key="1">
    <citation type="submission" date="2024-10" db="EMBL/GenBank/DDBJ databases">
        <authorList>
            <person name="Riesco R."/>
        </authorList>
    </citation>
    <scope>NUCLEOTIDE SEQUENCE [LARGE SCALE GENOMIC DNA]</scope>
    <source>
        <strain evidence="4 5">NCIMB 15449</strain>
    </source>
</reference>
<feature type="region of interest" description="Disordered" evidence="1">
    <location>
        <begin position="86"/>
        <end position="121"/>
    </location>
</feature>